<feature type="disulfide bond" evidence="11">
    <location>
        <begin position="102"/>
        <end position="111"/>
    </location>
</feature>
<dbReference type="Proteomes" id="UP000823561">
    <property type="component" value="Chromosome 11"/>
</dbReference>
<evidence type="ECO:0000256" key="3">
    <source>
        <dbReference type="ARBA" id="ARBA00022530"/>
    </source>
</evidence>
<evidence type="ECO:0000256" key="1">
    <source>
        <dbReference type="ARBA" id="ARBA00004302"/>
    </source>
</evidence>
<evidence type="ECO:0000256" key="7">
    <source>
        <dbReference type="ARBA" id="ARBA00023054"/>
    </source>
</evidence>
<dbReference type="GO" id="GO:0009887">
    <property type="term" value="P:animal organ morphogenesis"/>
    <property type="evidence" value="ECO:0007669"/>
    <property type="project" value="TreeGrafter"/>
</dbReference>
<feature type="domain" description="Laminin EGF-like" evidence="13">
    <location>
        <begin position="187"/>
        <end position="234"/>
    </location>
</feature>
<dbReference type="InterPro" id="IPR002049">
    <property type="entry name" value="LE_dom"/>
</dbReference>
<evidence type="ECO:0000313" key="15">
    <source>
        <dbReference type="Proteomes" id="UP000823561"/>
    </source>
</evidence>
<dbReference type="FunFam" id="2.10.25.10:FF:000130">
    <property type="entry name" value="Laminin subunit beta 1"/>
    <property type="match status" value="1"/>
</dbReference>
<dbReference type="SUPFAM" id="SSF57196">
    <property type="entry name" value="EGF/Laminin"/>
    <property type="match status" value="5"/>
</dbReference>
<dbReference type="PANTHER" id="PTHR10574:SF406">
    <property type="entry name" value="LAMININ SUBUNIT ALPHA 5"/>
    <property type="match status" value="1"/>
</dbReference>
<dbReference type="Pfam" id="PF23219">
    <property type="entry name" value="LAMB1"/>
    <property type="match status" value="1"/>
</dbReference>
<keyword evidence="7 12" id="KW-0175">Coiled coil</keyword>
<keyword evidence="5" id="KW-0677">Repeat</keyword>
<feature type="disulfide bond" evidence="11">
    <location>
        <begin position="268"/>
        <end position="282"/>
    </location>
</feature>
<evidence type="ECO:0000256" key="6">
    <source>
        <dbReference type="ARBA" id="ARBA00022869"/>
    </source>
</evidence>
<feature type="disulfide bond" evidence="11">
    <location>
        <begin position="208"/>
        <end position="217"/>
    </location>
</feature>
<feature type="disulfide bond" evidence="11">
    <location>
        <begin position="187"/>
        <end position="199"/>
    </location>
</feature>
<evidence type="ECO:0000256" key="5">
    <source>
        <dbReference type="ARBA" id="ARBA00022737"/>
    </source>
</evidence>
<dbReference type="GO" id="GO:0034446">
    <property type="term" value="P:substrate adhesion-dependent cell spreading"/>
    <property type="evidence" value="ECO:0007669"/>
    <property type="project" value="TreeGrafter"/>
</dbReference>
<feature type="disulfide bond" evidence="11">
    <location>
        <begin position="159"/>
        <end position="168"/>
    </location>
</feature>
<evidence type="ECO:0000256" key="9">
    <source>
        <dbReference type="ARBA" id="ARBA00023180"/>
    </source>
</evidence>
<sequence>RCLPGYYGDPVFREPCEPCRCPEVQGSDRFFALSCTKDDDTDSLTCDCLRGHAGARCDSCAPGFYGDLALPEAQCEECRCNDNTDPQDARACDGVTGVCLRCLHNTRGPSCESCKPGYYGDALVQDCKECSCDRRGTEVVMCPLDSPCFCDEETGQCPCRTGVTGPLCNECEDGYWNLDGDAGCQPCRCDPDHSLNNVCDKVTGQCPCLPEYGGQHCYECAENYFGNPDVQCLYCDCNMEGTLRPACDVDTGECRCRPGVTGILCDECAPGHEATFPECPPCHPCSLLWAANITDVKKAAEKMQTLVPKPGDQKESSYSQRWQHILDLQSQLESALNMTGNTQSELDAAEDLLSRIMELKDSIDPSAIVVDPTSLLNTEIDNIKLEFKKLIDKLIDKTKEVPITDPKALNDTLEEIRQHYKDFIKDEERVKDAEDKVESSRDIRQKTKLELAKCHTGGWDTLEKKVKALNVVKFNEEVCGAPGDAECSEAKCGGALCKNDANKSKCGGPGCKGSLPLSHNAFETAENTEIDLIDLNHKLRESEIKINEARDMNEEIKGETVKMKKKINDSKNKFEKEKNGTKDLIKKVKDYLTDETASPEDIEEIAKAVLAIKLPKTPDEIQSMIKNIRDLLSNFTNSQEDLELLEEKAKTAEKLLEQANNVKNRAKAVDVSDIRKTLQEAKLLQDKVTDNLRDATNSTVQGADKVKETKGKLDTIEAQLNPNVTKLLQDVEALKNKTEMNRAQAEEAKAAADAALKNATGVSTDIKEVIELFEELKDKKSNQTANDEVKDRLKNITAEVESMAKDVADKMKKIEDLEKRLQAVIKDKEDKENDVAKLLEEATALRKVIAEKADNYIQCRS</sequence>
<keyword evidence="8 11" id="KW-1015">Disulfide bond</keyword>
<evidence type="ECO:0000256" key="10">
    <source>
        <dbReference type="ARBA" id="ARBA00023292"/>
    </source>
</evidence>
<feature type="coiled-coil region" evidence="12">
    <location>
        <begin position="525"/>
        <end position="559"/>
    </location>
</feature>
<gene>
    <name evidence="14" type="ORF">AALO_G00150310</name>
</gene>
<feature type="disulfide bond" evidence="11">
    <location>
        <begin position="235"/>
        <end position="247"/>
    </location>
</feature>
<dbReference type="Gene3D" id="2.10.25.10">
    <property type="entry name" value="Laminin"/>
    <property type="match status" value="5"/>
</dbReference>
<keyword evidence="2" id="KW-0964">Secreted</keyword>
<dbReference type="EMBL" id="JADWDJ010000011">
    <property type="protein sequence ID" value="KAG5273342.1"/>
    <property type="molecule type" value="Genomic_DNA"/>
</dbReference>
<reference evidence="14" key="1">
    <citation type="submission" date="2020-10" db="EMBL/GenBank/DDBJ databases">
        <title>Chromosome-scale genome assembly of the Allis shad, Alosa alosa.</title>
        <authorList>
            <person name="Margot Z."/>
            <person name="Christophe K."/>
            <person name="Cabau C."/>
            <person name="Louis A."/>
            <person name="Berthelot C."/>
            <person name="Parey E."/>
            <person name="Roest Crollius H."/>
            <person name="Montfort J."/>
            <person name="Robinson-Rechavi M."/>
            <person name="Bucao C."/>
            <person name="Bouchez O."/>
            <person name="Gislard M."/>
            <person name="Lluch J."/>
            <person name="Milhes M."/>
            <person name="Lampietro C."/>
            <person name="Lopez Roques C."/>
            <person name="Donnadieu C."/>
            <person name="Braasch I."/>
            <person name="Desvignes T."/>
            <person name="Postlethwait J."/>
            <person name="Bobe J."/>
            <person name="Guiguen Y."/>
        </authorList>
    </citation>
    <scope>NUCLEOTIDE SEQUENCE</scope>
    <source>
        <strain evidence="14">M-15738</strain>
        <tissue evidence="14">Blood</tissue>
    </source>
</reference>
<feature type="coiled-coil region" evidence="12">
    <location>
        <begin position="628"/>
        <end position="669"/>
    </location>
</feature>
<keyword evidence="3" id="KW-0272">Extracellular matrix</keyword>
<dbReference type="GO" id="GO:0070831">
    <property type="term" value="P:basement membrane assembly"/>
    <property type="evidence" value="ECO:0007669"/>
    <property type="project" value="TreeGrafter"/>
</dbReference>
<feature type="domain" description="Laminin EGF-like" evidence="13">
    <location>
        <begin position="130"/>
        <end position="186"/>
    </location>
</feature>
<evidence type="ECO:0000256" key="11">
    <source>
        <dbReference type="PROSITE-ProRule" id="PRU00460"/>
    </source>
</evidence>
<dbReference type="InterPro" id="IPR050440">
    <property type="entry name" value="Laminin/Netrin_ECM"/>
</dbReference>
<feature type="domain" description="Laminin EGF-like" evidence="13">
    <location>
        <begin position="235"/>
        <end position="284"/>
    </location>
</feature>
<dbReference type="PROSITE" id="PS01248">
    <property type="entry name" value="EGF_LAM_1"/>
    <property type="match status" value="1"/>
</dbReference>
<feature type="disulfide bond" evidence="11">
    <location>
        <begin position="189"/>
        <end position="206"/>
    </location>
</feature>
<keyword evidence="9" id="KW-0325">Glycoprotein</keyword>
<evidence type="ECO:0000256" key="4">
    <source>
        <dbReference type="ARBA" id="ARBA00022729"/>
    </source>
</evidence>
<feature type="non-terminal residue" evidence="14">
    <location>
        <position position="1"/>
    </location>
</feature>
<dbReference type="SMART" id="SM00180">
    <property type="entry name" value="EGF_Lam"/>
    <property type="match status" value="5"/>
</dbReference>
<comment type="subcellular location">
    <subcellularLocation>
        <location evidence="1">Secreted</location>
        <location evidence="1">Extracellular space</location>
        <location evidence="1">Extracellular matrix</location>
        <location evidence="1">Basement membrane</location>
    </subcellularLocation>
</comment>
<dbReference type="InterPro" id="IPR056860">
    <property type="entry name" value="LAMB4_dom"/>
</dbReference>
<keyword evidence="10 11" id="KW-0424">Laminin EGF-like domain</keyword>
<comment type="caution">
    <text evidence="11">Lacks conserved residue(s) required for the propagation of feature annotation.</text>
</comment>
<keyword evidence="4" id="KW-0732">Signal</keyword>
<dbReference type="FunFam" id="2.10.25.10:FF:000145">
    <property type="entry name" value="Laminin subunit beta 1"/>
    <property type="match status" value="1"/>
</dbReference>
<dbReference type="FunFam" id="2.10.25.10:FF:000138">
    <property type="entry name" value="Laminin subunit beta 1"/>
    <property type="match status" value="1"/>
</dbReference>
<dbReference type="GO" id="GO:0016477">
    <property type="term" value="P:cell migration"/>
    <property type="evidence" value="ECO:0007669"/>
    <property type="project" value="TreeGrafter"/>
</dbReference>
<dbReference type="SMART" id="SM00181">
    <property type="entry name" value="EGF"/>
    <property type="match status" value="4"/>
</dbReference>
<dbReference type="PROSITE" id="PS50027">
    <property type="entry name" value="EGF_LAM_2"/>
    <property type="match status" value="4"/>
</dbReference>
<dbReference type="Pfam" id="PF24999">
    <property type="entry name" value="LAMB4"/>
    <property type="match status" value="1"/>
</dbReference>
<organism evidence="14 15">
    <name type="scientific">Alosa alosa</name>
    <name type="common">allis shad</name>
    <dbReference type="NCBI Taxonomy" id="278164"/>
    <lineage>
        <taxon>Eukaryota</taxon>
        <taxon>Metazoa</taxon>
        <taxon>Chordata</taxon>
        <taxon>Craniata</taxon>
        <taxon>Vertebrata</taxon>
        <taxon>Euteleostomi</taxon>
        <taxon>Actinopterygii</taxon>
        <taxon>Neopterygii</taxon>
        <taxon>Teleostei</taxon>
        <taxon>Clupei</taxon>
        <taxon>Clupeiformes</taxon>
        <taxon>Clupeoidei</taxon>
        <taxon>Clupeidae</taxon>
        <taxon>Alosa</taxon>
    </lineage>
</organism>
<dbReference type="GO" id="GO:0007411">
    <property type="term" value="P:axon guidance"/>
    <property type="evidence" value="ECO:0007669"/>
    <property type="project" value="TreeGrafter"/>
</dbReference>
<dbReference type="GO" id="GO:0009888">
    <property type="term" value="P:tissue development"/>
    <property type="evidence" value="ECO:0007669"/>
    <property type="project" value="TreeGrafter"/>
</dbReference>
<evidence type="ECO:0000313" key="14">
    <source>
        <dbReference type="EMBL" id="KAG5273342.1"/>
    </source>
</evidence>
<accession>A0AAV6GI78</accession>
<evidence type="ECO:0000256" key="2">
    <source>
        <dbReference type="ARBA" id="ARBA00022525"/>
    </source>
</evidence>
<name>A0AAV6GI78_9TELE</name>
<dbReference type="InterPro" id="IPR056558">
    <property type="entry name" value="LAMB1-4_helical"/>
</dbReference>
<dbReference type="Pfam" id="PF00053">
    <property type="entry name" value="EGF_laminin"/>
    <property type="match status" value="5"/>
</dbReference>
<dbReference type="InterPro" id="IPR000742">
    <property type="entry name" value="EGF"/>
</dbReference>
<evidence type="ECO:0000256" key="12">
    <source>
        <dbReference type="SAM" id="Coils"/>
    </source>
</evidence>
<dbReference type="PRINTS" id="PR00011">
    <property type="entry name" value="EGFLAMININ"/>
</dbReference>
<feature type="disulfide bond" evidence="11">
    <location>
        <begin position="256"/>
        <end position="265"/>
    </location>
</feature>
<dbReference type="FunFam" id="2.10.25.10:FF:000105">
    <property type="entry name" value="laminin subunit gamma-1"/>
    <property type="match status" value="1"/>
</dbReference>
<proteinExistence type="predicted"/>
<dbReference type="PANTHER" id="PTHR10574">
    <property type="entry name" value="NETRIN/LAMININ-RELATED"/>
    <property type="match status" value="1"/>
</dbReference>
<evidence type="ECO:0000259" key="13">
    <source>
        <dbReference type="PROSITE" id="PS50027"/>
    </source>
</evidence>
<protein>
    <recommendedName>
        <fullName evidence="13">Laminin EGF-like domain-containing protein</fullName>
    </recommendedName>
</protein>
<dbReference type="CDD" id="cd00055">
    <property type="entry name" value="EGF_Lam"/>
    <property type="match status" value="5"/>
</dbReference>
<dbReference type="FunFam" id="2.10.25.10:FF:000135">
    <property type="entry name" value="Laminin subunit beta 4"/>
    <property type="match status" value="1"/>
</dbReference>
<dbReference type="AlphaFoldDB" id="A0AAV6GI78"/>
<keyword evidence="6" id="KW-0084">Basement membrane</keyword>
<dbReference type="GO" id="GO:0043256">
    <property type="term" value="C:laminin complex"/>
    <property type="evidence" value="ECO:0007669"/>
    <property type="project" value="TreeGrafter"/>
</dbReference>
<feature type="domain" description="Laminin EGF-like" evidence="13">
    <location>
        <begin position="78"/>
        <end position="129"/>
    </location>
</feature>
<feature type="disulfide bond" evidence="11">
    <location>
        <begin position="237"/>
        <end position="254"/>
    </location>
</feature>
<keyword evidence="15" id="KW-1185">Reference proteome</keyword>
<evidence type="ECO:0000256" key="8">
    <source>
        <dbReference type="ARBA" id="ARBA00023157"/>
    </source>
</evidence>
<feature type="coiled-coil region" evidence="12">
    <location>
        <begin position="728"/>
        <end position="848"/>
    </location>
</feature>
<comment type="caution">
    <text evidence="14">The sequence shown here is derived from an EMBL/GenBank/DDBJ whole genome shotgun (WGS) entry which is preliminary data.</text>
</comment>